<dbReference type="GO" id="GO:0070681">
    <property type="term" value="P:glutaminyl-tRNAGln biosynthesis via transamidation"/>
    <property type="evidence" value="ECO:0007669"/>
    <property type="project" value="TreeGrafter"/>
</dbReference>
<dbReference type="GO" id="GO:0050567">
    <property type="term" value="F:glutaminyl-tRNA synthase (glutamine-hydrolyzing) activity"/>
    <property type="evidence" value="ECO:0007669"/>
    <property type="project" value="UniProtKB-UniRule"/>
</dbReference>
<keyword evidence="1" id="KW-0648">Protein biosynthesis</keyword>
<dbReference type="FunCoup" id="A0A4R5CS37">
    <property type="interactions" value="81"/>
</dbReference>
<evidence type="ECO:0000313" key="3">
    <source>
        <dbReference type="Proteomes" id="UP000294739"/>
    </source>
</evidence>
<dbReference type="GO" id="GO:0006412">
    <property type="term" value="P:translation"/>
    <property type="evidence" value="ECO:0007669"/>
    <property type="project" value="UniProtKB-UniRule"/>
</dbReference>
<name>A0A4R5CS37_9ACTN</name>
<comment type="similarity">
    <text evidence="1">Belongs to the GatC family.</text>
</comment>
<reference evidence="2 3" key="1">
    <citation type="submission" date="2019-03" db="EMBL/GenBank/DDBJ databases">
        <title>Draft genome sequences of novel Actinobacteria.</title>
        <authorList>
            <person name="Sahin N."/>
            <person name="Ay H."/>
            <person name="Saygin H."/>
        </authorList>
    </citation>
    <scope>NUCLEOTIDE SEQUENCE [LARGE SCALE GENOMIC DNA]</scope>
    <source>
        <strain evidence="2 3">5K138</strain>
    </source>
</reference>
<dbReference type="Proteomes" id="UP000294739">
    <property type="component" value="Unassembled WGS sequence"/>
</dbReference>
<sequence>MPSISREEVAHLARLARLDLAPDELDHLAGQLDQILGAVAQVTEVAADDIPPTSHALPLTNVYRDDEPRPCLPAESVLAAAPAAEDGRFRVPQILGEEA</sequence>
<comment type="catalytic activity">
    <reaction evidence="1">
        <text>L-glutamyl-tRNA(Gln) + L-glutamine + ATP + H2O = L-glutaminyl-tRNA(Gln) + L-glutamate + ADP + phosphate + H(+)</text>
        <dbReference type="Rhea" id="RHEA:17521"/>
        <dbReference type="Rhea" id="RHEA-COMP:9681"/>
        <dbReference type="Rhea" id="RHEA-COMP:9684"/>
        <dbReference type="ChEBI" id="CHEBI:15377"/>
        <dbReference type="ChEBI" id="CHEBI:15378"/>
        <dbReference type="ChEBI" id="CHEBI:29985"/>
        <dbReference type="ChEBI" id="CHEBI:30616"/>
        <dbReference type="ChEBI" id="CHEBI:43474"/>
        <dbReference type="ChEBI" id="CHEBI:58359"/>
        <dbReference type="ChEBI" id="CHEBI:78520"/>
        <dbReference type="ChEBI" id="CHEBI:78521"/>
        <dbReference type="ChEBI" id="CHEBI:456216"/>
    </reaction>
</comment>
<comment type="caution">
    <text evidence="2">The sequence shown here is derived from an EMBL/GenBank/DDBJ whole genome shotgun (WGS) entry which is preliminary data.</text>
</comment>
<organism evidence="2 3">
    <name type="scientific">Jiangella asiatica</name>
    <dbReference type="NCBI Taxonomy" id="2530372"/>
    <lineage>
        <taxon>Bacteria</taxon>
        <taxon>Bacillati</taxon>
        <taxon>Actinomycetota</taxon>
        <taxon>Actinomycetes</taxon>
        <taxon>Jiangellales</taxon>
        <taxon>Jiangellaceae</taxon>
        <taxon>Jiangella</taxon>
    </lineage>
</organism>
<evidence type="ECO:0000313" key="2">
    <source>
        <dbReference type="EMBL" id="TDE02190.1"/>
    </source>
</evidence>
<comment type="catalytic activity">
    <reaction evidence="1">
        <text>L-aspartyl-tRNA(Asn) + L-glutamine + ATP + H2O = L-asparaginyl-tRNA(Asn) + L-glutamate + ADP + phosphate + 2 H(+)</text>
        <dbReference type="Rhea" id="RHEA:14513"/>
        <dbReference type="Rhea" id="RHEA-COMP:9674"/>
        <dbReference type="Rhea" id="RHEA-COMP:9677"/>
        <dbReference type="ChEBI" id="CHEBI:15377"/>
        <dbReference type="ChEBI" id="CHEBI:15378"/>
        <dbReference type="ChEBI" id="CHEBI:29985"/>
        <dbReference type="ChEBI" id="CHEBI:30616"/>
        <dbReference type="ChEBI" id="CHEBI:43474"/>
        <dbReference type="ChEBI" id="CHEBI:58359"/>
        <dbReference type="ChEBI" id="CHEBI:78515"/>
        <dbReference type="ChEBI" id="CHEBI:78516"/>
        <dbReference type="ChEBI" id="CHEBI:456216"/>
    </reaction>
</comment>
<keyword evidence="1" id="KW-0067">ATP-binding</keyword>
<keyword evidence="1" id="KW-0547">Nucleotide-binding</keyword>
<dbReference type="GO" id="GO:0005524">
    <property type="term" value="F:ATP binding"/>
    <property type="evidence" value="ECO:0007669"/>
    <property type="project" value="UniProtKB-KW"/>
</dbReference>
<dbReference type="PANTHER" id="PTHR15004:SF0">
    <property type="entry name" value="GLUTAMYL-TRNA(GLN) AMIDOTRANSFERASE SUBUNIT C, MITOCHONDRIAL"/>
    <property type="match status" value="1"/>
</dbReference>
<dbReference type="Pfam" id="PF02686">
    <property type="entry name" value="GatC"/>
    <property type="match status" value="1"/>
</dbReference>
<comment type="subunit">
    <text evidence="1">Heterotrimer of A, B and C subunits.</text>
</comment>
<evidence type="ECO:0000256" key="1">
    <source>
        <dbReference type="HAMAP-Rule" id="MF_00122"/>
    </source>
</evidence>
<dbReference type="EMBL" id="SMKZ01000037">
    <property type="protein sequence ID" value="TDE02190.1"/>
    <property type="molecule type" value="Genomic_DNA"/>
</dbReference>
<dbReference type="InterPro" id="IPR003837">
    <property type="entry name" value="GatC"/>
</dbReference>
<dbReference type="GO" id="GO:0016740">
    <property type="term" value="F:transferase activity"/>
    <property type="evidence" value="ECO:0007669"/>
    <property type="project" value="UniProtKB-KW"/>
</dbReference>
<dbReference type="InterPro" id="IPR036113">
    <property type="entry name" value="Asp/Glu-ADT_sf_sub_c"/>
</dbReference>
<dbReference type="HAMAP" id="MF_00122">
    <property type="entry name" value="GatC"/>
    <property type="match status" value="1"/>
</dbReference>
<accession>A0A4R5CS37</accession>
<dbReference type="PANTHER" id="PTHR15004">
    <property type="entry name" value="GLUTAMYL-TRNA(GLN) AMIDOTRANSFERASE SUBUNIT C, MITOCHONDRIAL"/>
    <property type="match status" value="1"/>
</dbReference>
<dbReference type="GO" id="GO:0050566">
    <property type="term" value="F:asparaginyl-tRNA synthase (glutamine-hydrolyzing) activity"/>
    <property type="evidence" value="ECO:0007669"/>
    <property type="project" value="RHEA"/>
</dbReference>
<dbReference type="OrthoDB" id="5295223at2"/>
<comment type="function">
    <text evidence="1">Allows the formation of correctly charged Asn-tRNA(Asn) or Gln-tRNA(Gln) through the transamidation of misacylated Asp-tRNA(Asn) or Glu-tRNA(Gln) in organisms which lack either or both of asparaginyl-tRNA or glutaminyl-tRNA synthetases. The reaction takes place in the presence of glutamine and ATP through an activated phospho-Asp-tRNA(Asn) or phospho-Glu-tRNA(Gln).</text>
</comment>
<dbReference type="AlphaFoldDB" id="A0A4R5CS37"/>
<dbReference type="GO" id="GO:0006450">
    <property type="term" value="P:regulation of translational fidelity"/>
    <property type="evidence" value="ECO:0007669"/>
    <property type="project" value="InterPro"/>
</dbReference>
<keyword evidence="3" id="KW-1185">Reference proteome</keyword>
<keyword evidence="1" id="KW-0436">Ligase</keyword>
<dbReference type="InParanoid" id="A0A4R5CS37"/>
<dbReference type="SUPFAM" id="SSF141000">
    <property type="entry name" value="Glu-tRNAGln amidotransferase C subunit"/>
    <property type="match status" value="1"/>
</dbReference>
<dbReference type="RefSeq" id="WP_131898533.1">
    <property type="nucleotide sequence ID" value="NZ_SMKZ01000037.1"/>
</dbReference>
<proteinExistence type="inferred from homology"/>
<dbReference type="NCBIfam" id="TIGR00135">
    <property type="entry name" value="gatC"/>
    <property type="match status" value="1"/>
</dbReference>
<dbReference type="Gene3D" id="1.10.20.60">
    <property type="entry name" value="Glu-tRNAGln amidotransferase C subunit, N-terminal domain"/>
    <property type="match status" value="1"/>
</dbReference>
<gene>
    <name evidence="1 2" type="primary">gatC</name>
    <name evidence="2" type="ORF">E1269_21955</name>
</gene>
<protein>
    <recommendedName>
        <fullName evidence="1">Aspartyl/glutamyl-tRNA(Asn/Gln) amidotransferase subunit C</fullName>
        <shortName evidence="1">Asp/Glu-ADT subunit C</shortName>
        <ecNumber evidence="1">6.3.5.-</ecNumber>
    </recommendedName>
</protein>
<dbReference type="EC" id="6.3.5.-" evidence="1"/>
<keyword evidence="2" id="KW-0808">Transferase</keyword>